<organism evidence="1 2">
    <name type="scientific">Acaryochloris thomasi RCC1774</name>
    <dbReference type="NCBI Taxonomy" id="1764569"/>
    <lineage>
        <taxon>Bacteria</taxon>
        <taxon>Bacillati</taxon>
        <taxon>Cyanobacteriota</taxon>
        <taxon>Cyanophyceae</taxon>
        <taxon>Acaryochloridales</taxon>
        <taxon>Acaryochloridaceae</taxon>
        <taxon>Acaryochloris</taxon>
        <taxon>Acaryochloris thomasi</taxon>
    </lineage>
</organism>
<dbReference type="AlphaFoldDB" id="A0A2W1JZB7"/>
<accession>A0A2W1JZB7</accession>
<comment type="caution">
    <text evidence="1">The sequence shown here is derived from an EMBL/GenBank/DDBJ whole genome shotgun (WGS) entry which is preliminary data.</text>
</comment>
<protein>
    <submittedName>
        <fullName evidence="1">Uncharacterized protein</fullName>
    </submittedName>
</protein>
<sequence length="65" mass="7152">MAEHHSPTLSNGNNNCGLMHVKQVAPSFGPHSLAPQCIYLLGRKRIEHISKKSIFSLVKVSMLVV</sequence>
<proteinExistence type="predicted"/>
<keyword evidence="2" id="KW-1185">Reference proteome</keyword>
<reference evidence="1 2" key="1">
    <citation type="journal article" date="2018" name="Sci. Rep.">
        <title>A novel species of the marine cyanobacterium Acaryochloris with a unique pigment content and lifestyle.</title>
        <authorList>
            <person name="Partensky F."/>
            <person name="Six C."/>
            <person name="Ratin M."/>
            <person name="Garczarek L."/>
            <person name="Vaulot D."/>
            <person name="Probert I."/>
            <person name="Calteau A."/>
            <person name="Gourvil P."/>
            <person name="Marie D."/>
            <person name="Grebert T."/>
            <person name="Bouchier C."/>
            <person name="Le Panse S."/>
            <person name="Gachenot M."/>
            <person name="Rodriguez F."/>
            <person name="Garrido J.L."/>
        </authorList>
    </citation>
    <scope>NUCLEOTIDE SEQUENCE [LARGE SCALE GENOMIC DNA]</scope>
    <source>
        <strain evidence="1 2">RCC1774</strain>
    </source>
</reference>
<dbReference type="Proteomes" id="UP000248857">
    <property type="component" value="Unassembled WGS sequence"/>
</dbReference>
<evidence type="ECO:0000313" key="1">
    <source>
        <dbReference type="EMBL" id="PZD75525.1"/>
    </source>
</evidence>
<dbReference type="EMBL" id="PQWO01000001">
    <property type="protein sequence ID" value="PZD75525.1"/>
    <property type="molecule type" value="Genomic_DNA"/>
</dbReference>
<name>A0A2W1JZB7_9CYAN</name>
<gene>
    <name evidence="1" type="ORF">C1752_00535</name>
</gene>
<evidence type="ECO:0000313" key="2">
    <source>
        <dbReference type="Proteomes" id="UP000248857"/>
    </source>
</evidence>